<feature type="region of interest" description="Disordered" evidence="1">
    <location>
        <begin position="659"/>
        <end position="708"/>
    </location>
</feature>
<feature type="region of interest" description="Disordered" evidence="1">
    <location>
        <begin position="570"/>
        <end position="589"/>
    </location>
</feature>
<sequence length="1147" mass="124387">MPSSTRYSSQSLSGSPPLSAYSVSHATALGPQKLNVVTRVAIEGRAERGANGASIKMYLKISLPLDSVTPGATIPLFPEENLKILDSAVHPLDANSNPYNFPKDSSLLHKAARALNLPARSPYSYVSSAASTSSSSNDTPGLDEKYTGQILVSAYHVSYIIPKEFPRRESDPRSRRPSTFAQFMAAIDIWAPYISQPPHAPYLLSIPVPRCLSNHIRLKIFPPNTPKPSSSLASLSSADEDASSWDLTSDPHVTRSASARLSRSHSYNNFADDESSDASTSAGFSDGPGIQGSFPSSERIRIRWARPIKASQLPTTSDGRKRVGIREVKGDMSCTVLGASKGKGRDASEGLVVRVQYEATCKGVWFPGVATLLGLDVALEAGDCDVTWVPSSEAKWSINGGVAFTGYAMGPPPLLAPSRQQSEENPSIYVLPSSPDARGAVNGGLPPVRHDSSSSTSSLLRAPLPNQHVPDYSFESSPASTPISSLASLPPLSSPERDRRSRASSMNGRYTDLETIDFDEDEVEARPPKVPITIHLNMNDLQPPSKHDFKFYISGTVLVKPRQPVLTLGHRRYTSSPNTSQPASDNEAESDVLVVPRFRVLHADREYISCTIRNDANDSTLDVYNSTGDIRDAQTRKTVLQRGGQIKCGIDGARIALRPISRSISPPHRGREDSLDALRPSRVSRSRARTPNGVSGRSHRDMSPSMLRQSLFTSTLRTPVRRDGPLMIPYVTTTITPLFSASSPSPPRYAVRVNLPAPTDEELEWLEFGLALPRPEGSAPGDPPNVEIASASIEGVPVRVSRRAVVKPEGNGNAVPFGEASAKEWITWVKVHVGDAGGRKVDIVYLVDGGEAVAGEKPQSKIQPTSPEPVILNAMLPSFPLPVGELDVNVPAQKGFNVTSCETNLSHEQLTEQGRKLSHYSMGEYFYPKLVLTFLPSTPEVAQVQHSQSWWSWTQLLTVLLAVVTALLAINLRQTQLQLSDALRSGSIHDQDHAAGFKEMPHIPDAVETITITATTTVVASPSKESPTRWYYPHAGSPQEMENDGQTRVAEASSLPSMPSSDAPIPATPQIPTLTPTPVPSPLDEGALVPLHYFLNPLSIRLELPKIDFSQFQLPDSANATLHQVLQSLGTVYQLFRKVLHYPLDPP</sequence>
<name>A0A4Q9N8P3_9APHY</name>
<dbReference type="OrthoDB" id="3210731at2759"/>
<feature type="region of interest" description="Disordered" evidence="1">
    <location>
        <begin position="268"/>
        <end position="295"/>
    </location>
</feature>
<reference evidence="2" key="1">
    <citation type="submission" date="2019-01" db="EMBL/GenBank/DDBJ databases">
        <title>Draft genome sequences of three monokaryotic isolates of the white-rot basidiomycete fungus Dichomitus squalens.</title>
        <authorList>
            <consortium name="DOE Joint Genome Institute"/>
            <person name="Lopez S.C."/>
            <person name="Andreopoulos B."/>
            <person name="Pangilinan J."/>
            <person name="Lipzen A."/>
            <person name="Riley R."/>
            <person name="Ahrendt S."/>
            <person name="Ng V."/>
            <person name="Barry K."/>
            <person name="Daum C."/>
            <person name="Grigoriev I.V."/>
            <person name="Hilden K.S."/>
            <person name="Makela M.R."/>
            <person name="de Vries R.P."/>
        </authorList>
    </citation>
    <scope>NUCLEOTIDE SEQUENCE [LARGE SCALE GENOMIC DNA]</scope>
    <source>
        <strain evidence="2">OM18370.1</strain>
    </source>
</reference>
<gene>
    <name evidence="2" type="ORF">BD311DRAFT_707873</name>
</gene>
<accession>A0A4Q9N8P3</accession>
<dbReference type="Proteomes" id="UP000292957">
    <property type="component" value="Unassembled WGS sequence"/>
</dbReference>
<proteinExistence type="predicted"/>
<evidence type="ECO:0000313" key="2">
    <source>
        <dbReference type="EMBL" id="TBU35671.1"/>
    </source>
</evidence>
<dbReference type="AlphaFoldDB" id="A0A4Q9N8P3"/>
<organism evidence="2">
    <name type="scientific">Dichomitus squalens</name>
    <dbReference type="NCBI Taxonomy" id="114155"/>
    <lineage>
        <taxon>Eukaryota</taxon>
        <taxon>Fungi</taxon>
        <taxon>Dikarya</taxon>
        <taxon>Basidiomycota</taxon>
        <taxon>Agaricomycotina</taxon>
        <taxon>Agaricomycetes</taxon>
        <taxon>Polyporales</taxon>
        <taxon>Polyporaceae</taxon>
        <taxon>Dichomitus</taxon>
    </lineage>
</organism>
<feature type="compositionally biased region" description="Low complexity" evidence="1">
    <location>
        <begin position="476"/>
        <end position="491"/>
    </location>
</feature>
<dbReference type="EMBL" id="ML143386">
    <property type="protein sequence ID" value="TBU35671.1"/>
    <property type="molecule type" value="Genomic_DNA"/>
</dbReference>
<feature type="region of interest" description="Disordered" evidence="1">
    <location>
        <begin position="414"/>
        <end position="508"/>
    </location>
</feature>
<protein>
    <submittedName>
        <fullName evidence="2">Uncharacterized protein</fullName>
    </submittedName>
</protein>
<feature type="compositionally biased region" description="Polar residues" evidence="1">
    <location>
        <begin position="574"/>
        <end position="584"/>
    </location>
</feature>
<feature type="region of interest" description="Disordered" evidence="1">
    <location>
        <begin position="1018"/>
        <end position="1079"/>
    </location>
</feature>
<evidence type="ECO:0000256" key="1">
    <source>
        <dbReference type="SAM" id="MobiDB-lite"/>
    </source>
</evidence>